<gene>
    <name evidence="3" type="ORF">D7Z26_10470</name>
</gene>
<feature type="region of interest" description="Disordered" evidence="1">
    <location>
        <begin position="459"/>
        <end position="481"/>
    </location>
</feature>
<evidence type="ECO:0000256" key="2">
    <source>
        <dbReference type="SAM" id="Phobius"/>
    </source>
</evidence>
<feature type="transmembrane region" description="Helical" evidence="2">
    <location>
        <begin position="21"/>
        <end position="45"/>
    </location>
</feature>
<sequence length="768" mass="85277">MEQLRKWGLRRVFGRLAVKKSTSGTVTIYFVAATAAFVLLSALLIDFARIAAFRKQAELAAKSGIRSTLSSYDPLLYERYGLFIRGGEPANELFRQTLEGNVAKHAEGDFSYLDVEWGETEVTESRPLADHGVFRRQILEEMKYKAPIDLAIELTERFRGVSNGMKEAVQTVNLLEAMRKAYDRRESALDDALAAQTNLGKTVMKLIEKKVPYPPATSHAGKPAGDVGTIVEVAEQYEDYVSKRQEDDASREVQRLTEEEKKRKQESVQKKSEDNKEETVIEKGPRYEAIIAAYESGAFALAKALSNDSDNIRLRSLAAGEEARTALSKAEVANDEMKAIIAQAKSLPKASPAEDMSDGEQSVGTEQIESMEQLRNSAEELILEPLFMDEFASEINMQMTQGDKLADETASFAGMASTVPGSTGREQELWEETDKLQQRFSEYVRTFGADGSVVHQREERLTAHRSQDKERKQEEKKAQSAWTGATNFLGTLTGITGSDEEKAFFDQIHGLYQVNREWNKGEDEKAVTGRPSDPSDGRDKALDASSGLMDALLGSMTGARDQLYFSEYAMSRLSYYHPSLVKEMLRGGETSLDIHMQETEYILYGLNNPAGNIAAAYSEIFAFRLAIRTMEGLIECRSLGHPLLVLAAALVYGITKAVLDLTSLVENGKVQLSKYLKVDTRYEDYLRIFLLSNGGSANQLARTIAVIEHATDLDFRGAYTYASGEVTASVRLWFFPGLLKILGKFGHLGGSIKGNRYEATYAADSSYQ</sequence>
<keyword evidence="4" id="KW-1185">Reference proteome</keyword>
<reference evidence="3 4" key="1">
    <citation type="submission" date="2018-10" db="EMBL/GenBank/DDBJ databases">
        <title>Cohnella sp. M2MS4P-1, whole genome shotgun sequence.</title>
        <authorList>
            <person name="Tuo L."/>
        </authorList>
    </citation>
    <scope>NUCLEOTIDE SEQUENCE [LARGE SCALE GENOMIC DNA]</scope>
    <source>
        <strain evidence="3 4">M2MS4P-1</strain>
    </source>
</reference>
<feature type="region of interest" description="Disordered" evidence="1">
    <location>
        <begin position="241"/>
        <end position="280"/>
    </location>
</feature>
<comment type="caution">
    <text evidence="3">The sequence shown here is derived from an EMBL/GenBank/DDBJ whole genome shotgun (WGS) entry which is preliminary data.</text>
</comment>
<protein>
    <submittedName>
        <fullName evidence="3">Uncharacterized protein</fullName>
    </submittedName>
</protein>
<keyword evidence="2" id="KW-1133">Transmembrane helix</keyword>
<dbReference type="Proteomes" id="UP000282076">
    <property type="component" value="Unassembled WGS sequence"/>
</dbReference>
<organism evidence="3 4">
    <name type="scientific">Cohnella endophytica</name>
    <dbReference type="NCBI Taxonomy" id="2419778"/>
    <lineage>
        <taxon>Bacteria</taxon>
        <taxon>Bacillati</taxon>
        <taxon>Bacillota</taxon>
        <taxon>Bacilli</taxon>
        <taxon>Bacillales</taxon>
        <taxon>Paenibacillaceae</taxon>
        <taxon>Cohnella</taxon>
    </lineage>
</organism>
<evidence type="ECO:0000313" key="4">
    <source>
        <dbReference type="Proteomes" id="UP000282076"/>
    </source>
</evidence>
<dbReference type="EMBL" id="RBZM01000005">
    <property type="protein sequence ID" value="RKP53816.1"/>
    <property type="molecule type" value="Genomic_DNA"/>
</dbReference>
<evidence type="ECO:0000313" key="3">
    <source>
        <dbReference type="EMBL" id="RKP53816.1"/>
    </source>
</evidence>
<dbReference type="AlphaFoldDB" id="A0A494Y1S2"/>
<keyword evidence="2" id="KW-0472">Membrane</keyword>
<keyword evidence="2" id="KW-0812">Transmembrane</keyword>
<proteinExistence type="predicted"/>
<feature type="region of interest" description="Disordered" evidence="1">
    <location>
        <begin position="522"/>
        <end position="542"/>
    </location>
</feature>
<feature type="compositionally biased region" description="Basic and acidic residues" evidence="1">
    <location>
        <begin position="459"/>
        <end position="478"/>
    </location>
</feature>
<name>A0A494Y1S2_9BACL</name>
<evidence type="ECO:0000256" key="1">
    <source>
        <dbReference type="SAM" id="MobiDB-lite"/>
    </source>
</evidence>
<accession>A0A494Y1S2</accession>